<keyword evidence="4" id="KW-1185">Reference proteome</keyword>
<feature type="transmembrane region" description="Helical" evidence="2">
    <location>
        <begin position="124"/>
        <end position="146"/>
    </location>
</feature>
<comment type="caution">
    <text evidence="3">The sequence shown here is derived from an EMBL/GenBank/DDBJ whole genome shotgun (WGS) entry which is preliminary data.</text>
</comment>
<protein>
    <submittedName>
        <fullName evidence="3">Uncharacterized protein</fullName>
    </submittedName>
</protein>
<reference evidence="3 4" key="1">
    <citation type="submission" date="2020-08" db="EMBL/GenBank/DDBJ databases">
        <title>Genomic Encyclopedia of Type Strains, Phase III (KMG-III): the genomes of soil and plant-associated and newly described type strains.</title>
        <authorList>
            <person name="Whitman W."/>
        </authorList>
    </citation>
    <scope>NUCLEOTIDE SEQUENCE [LARGE SCALE GENOMIC DNA]</scope>
    <source>
        <strain evidence="3 4">CECT 3265</strain>
    </source>
</reference>
<feature type="compositionally biased region" description="Low complexity" evidence="1">
    <location>
        <begin position="153"/>
        <end position="165"/>
    </location>
</feature>
<dbReference type="EMBL" id="JACHJG010000003">
    <property type="protein sequence ID" value="MBB4886243.1"/>
    <property type="molecule type" value="Genomic_DNA"/>
</dbReference>
<sequence>MADDHRYDWLDDDAVERLLRGGTVDSAALDEETRPAAERLAASLADLRAPALPGAGADLPMPGEEAALAAFRAARAEGAPGARASLRSVRGGASGASVAADEPVVRLTTPARNRSFLRRPVKGALALALAGCALGGVAVAAGTGVLPGPFGSTGSAPAPATSVSAAEDRDTRTLSPGLGDHGGTPSPGATGTRRPSERPSASGSATPGPGSATGRDGKDDGPGESPSATSGQGGDRTGTDKDGGAKQDPKAYARVCRLLLARQRVDEDEVRTLERAQGGAAQLRALCERILKGGAVPDWDDVRRSSRPVPHSRSGSHTRPPTLPVPLPPALPAPTPATPLFDVLAR</sequence>
<proteinExistence type="predicted"/>
<dbReference type="AlphaFoldDB" id="A0A7W7LAW1"/>
<dbReference type="RefSeq" id="WP_184733308.1">
    <property type="nucleotide sequence ID" value="NZ_BMRW01000003.1"/>
</dbReference>
<evidence type="ECO:0000256" key="1">
    <source>
        <dbReference type="SAM" id="MobiDB-lite"/>
    </source>
</evidence>
<feature type="compositionally biased region" description="Pro residues" evidence="1">
    <location>
        <begin position="321"/>
        <end position="337"/>
    </location>
</feature>
<feature type="compositionally biased region" description="Low complexity" evidence="1">
    <location>
        <begin position="307"/>
        <end position="317"/>
    </location>
</feature>
<dbReference type="Proteomes" id="UP000556436">
    <property type="component" value="Unassembled WGS sequence"/>
</dbReference>
<keyword evidence="2" id="KW-0812">Transmembrane</keyword>
<keyword evidence="2" id="KW-0472">Membrane</keyword>
<evidence type="ECO:0000313" key="3">
    <source>
        <dbReference type="EMBL" id="MBB4886243.1"/>
    </source>
</evidence>
<organism evidence="3 4">
    <name type="scientific">Streptomyces netropsis</name>
    <name type="common">Streptoverticillium netropsis</name>
    <dbReference type="NCBI Taxonomy" id="55404"/>
    <lineage>
        <taxon>Bacteria</taxon>
        <taxon>Bacillati</taxon>
        <taxon>Actinomycetota</taxon>
        <taxon>Actinomycetes</taxon>
        <taxon>Kitasatosporales</taxon>
        <taxon>Streptomycetaceae</taxon>
        <taxon>Streptomyces</taxon>
    </lineage>
</organism>
<feature type="compositionally biased region" description="Basic and acidic residues" evidence="1">
    <location>
        <begin position="237"/>
        <end position="249"/>
    </location>
</feature>
<gene>
    <name evidence="3" type="ORF">FHS38_002272</name>
</gene>
<evidence type="ECO:0000313" key="4">
    <source>
        <dbReference type="Proteomes" id="UP000556436"/>
    </source>
</evidence>
<evidence type="ECO:0000256" key="2">
    <source>
        <dbReference type="SAM" id="Phobius"/>
    </source>
</evidence>
<keyword evidence="2" id="KW-1133">Transmembrane helix</keyword>
<feature type="region of interest" description="Disordered" evidence="1">
    <location>
        <begin position="153"/>
        <end position="249"/>
    </location>
</feature>
<feature type="compositionally biased region" description="Low complexity" evidence="1">
    <location>
        <begin position="199"/>
        <end position="214"/>
    </location>
</feature>
<feature type="region of interest" description="Disordered" evidence="1">
    <location>
        <begin position="297"/>
        <end position="346"/>
    </location>
</feature>
<name>A0A7W7LAW1_STRNE</name>
<accession>A0A7W7LAW1</accession>